<keyword evidence="10" id="KW-0460">Magnesium</keyword>
<evidence type="ECO:0000256" key="3">
    <source>
        <dbReference type="ARBA" id="ARBA00022448"/>
    </source>
</evidence>
<evidence type="ECO:0000256" key="6">
    <source>
        <dbReference type="ARBA" id="ARBA00022692"/>
    </source>
</evidence>
<dbReference type="GO" id="GO:0046872">
    <property type="term" value="F:metal ion binding"/>
    <property type="evidence" value="ECO:0007669"/>
    <property type="project" value="UniProtKB-KW"/>
</dbReference>
<dbReference type="Proteomes" id="UP000717328">
    <property type="component" value="Unassembled WGS sequence"/>
</dbReference>
<feature type="domain" description="G" evidence="15">
    <location>
        <begin position="214"/>
        <end position="277"/>
    </location>
</feature>
<dbReference type="OrthoDB" id="3255035at2759"/>
<keyword evidence="6" id="KW-0812">Transmembrane</keyword>
<evidence type="ECO:0000313" key="17">
    <source>
        <dbReference type="Proteomes" id="UP000717328"/>
    </source>
</evidence>
<dbReference type="Gene3D" id="3.40.50.300">
    <property type="entry name" value="P-loop containing nucleotide triphosphate hydrolases"/>
    <property type="match status" value="3"/>
</dbReference>
<keyword evidence="13" id="KW-0472">Membrane</keyword>
<accession>A0A9P7GPY5</accession>
<dbReference type="Pfam" id="PF01926">
    <property type="entry name" value="MMR_HSR1"/>
    <property type="match status" value="1"/>
</dbReference>
<dbReference type="InterPro" id="IPR045058">
    <property type="entry name" value="GIMA/IAN/Toc"/>
</dbReference>
<evidence type="ECO:0000256" key="4">
    <source>
        <dbReference type="ARBA" id="ARBA00022528"/>
    </source>
</evidence>
<keyword evidence="12" id="KW-1133">Transmembrane helix</keyword>
<dbReference type="CDD" id="cd00882">
    <property type="entry name" value="Ras_like_GTPase"/>
    <property type="match status" value="2"/>
</dbReference>
<keyword evidence="17" id="KW-1185">Reference proteome</keyword>
<comment type="caution">
    <text evidence="16">The sequence shown here is derived from an EMBL/GenBank/DDBJ whole genome shotgun (WGS) entry which is preliminary data.</text>
</comment>
<comment type="subcellular location">
    <subcellularLocation>
        <location evidence="2">Membrane</location>
        <topology evidence="2">Single-pass membrane protein</topology>
    </subcellularLocation>
    <subcellularLocation>
        <location evidence="14">Plastid</location>
        <location evidence="14">Chloroplast outer membrane</location>
    </subcellularLocation>
</comment>
<gene>
    <name evidence="16" type="ORF">H0H81_009028</name>
</gene>
<evidence type="ECO:0000256" key="10">
    <source>
        <dbReference type="ARBA" id="ARBA00022842"/>
    </source>
</evidence>
<sequence>MSSEGSSRIVLVDTPGFDDTHRSDREIMIKILEWLRAHSPVIKFAGIIYLHEISQARANTNTELMNPMKLSRPEISRHVILVTTKWKEMKQTVGLERERNLSNQWQLMKRAGAHMARFDDSTQSALDIIDMLKVAPVGVERLEKELNSILNLLPADSEGFISRFFGKIMAPKRWRLLSIVTSLTRLRPLSTPDEGPVVTPDYQSPFTEDDVLFLILGQTGVGKSSFINYALGREAALVGHNLESETSQIKHYFMPATSTGGSRFVLVDTPGFNDTYLSDRRIMHGIVVWLRDQCMSKMKFAGIIYLHDITQARENPETNLMHPTKLSPPEAPKHLVLVTVKWGFTTNTSNEDVRELRKTQCETREKELKTHWKKMSDAGSLITRFEDSKESARKILGMIQAPPMEMQEIAKELGRIFGMLPELPEERTLGDAFINSALGETVASVGSPGDMNPATTEVEPYGYLEIPRDSSVSRVVLIDTPGFNREEVGDGETMRRIISWIEKLSEKIQNTPVFIGVVYVYDVSDTHHARGDGYMHPGHFSSTASESIALVSLKWDELKSPQPTGEAREKQITDLWQINNDKYKFIRKRDTNQSPAAREVIEDVCATRTSLHFFKQELKRVNKYLLDGQKNAEKTEKRRMAWWRKLARFLNFAR</sequence>
<reference evidence="16" key="1">
    <citation type="submission" date="2021-02" db="EMBL/GenBank/DDBJ databases">
        <authorList>
            <person name="Nieuwenhuis M."/>
            <person name="Van De Peppel L.J.J."/>
        </authorList>
    </citation>
    <scope>NUCLEOTIDE SEQUENCE</scope>
    <source>
        <strain evidence="16">D49</strain>
    </source>
</reference>
<keyword evidence="7" id="KW-0479">Metal-binding</keyword>
<evidence type="ECO:0000256" key="7">
    <source>
        <dbReference type="ARBA" id="ARBA00022723"/>
    </source>
</evidence>
<dbReference type="GO" id="GO:0005525">
    <property type="term" value="F:GTP binding"/>
    <property type="evidence" value="ECO:0007669"/>
    <property type="project" value="InterPro"/>
</dbReference>
<evidence type="ECO:0000256" key="13">
    <source>
        <dbReference type="ARBA" id="ARBA00023136"/>
    </source>
</evidence>
<dbReference type="EMBL" id="JABCKI010000258">
    <property type="protein sequence ID" value="KAG5651340.1"/>
    <property type="molecule type" value="Genomic_DNA"/>
</dbReference>
<evidence type="ECO:0000256" key="1">
    <source>
        <dbReference type="ARBA" id="ARBA00001946"/>
    </source>
</evidence>
<dbReference type="PANTHER" id="PTHR10903:SF135">
    <property type="entry name" value="TRANSLOCASE OF CHLOROPLAST 120, CHLOROPLASTIC-RELATED"/>
    <property type="match status" value="1"/>
</dbReference>
<dbReference type="SUPFAM" id="SSF52540">
    <property type="entry name" value="P-loop containing nucleoside triphosphate hydrolases"/>
    <property type="match status" value="3"/>
</dbReference>
<dbReference type="PANTHER" id="PTHR10903">
    <property type="entry name" value="GTPASE, IMAP FAMILY MEMBER-RELATED"/>
    <property type="match status" value="1"/>
</dbReference>
<protein>
    <recommendedName>
        <fullName evidence="15">G domain-containing protein</fullName>
    </recommendedName>
</protein>
<comment type="cofactor">
    <cofactor evidence="1">
        <name>Mg(2+)</name>
        <dbReference type="ChEBI" id="CHEBI:18420"/>
    </cofactor>
</comment>
<evidence type="ECO:0000256" key="2">
    <source>
        <dbReference type="ARBA" id="ARBA00004167"/>
    </source>
</evidence>
<evidence type="ECO:0000256" key="8">
    <source>
        <dbReference type="ARBA" id="ARBA00022801"/>
    </source>
</evidence>
<evidence type="ECO:0000256" key="9">
    <source>
        <dbReference type="ARBA" id="ARBA00022805"/>
    </source>
</evidence>
<keyword evidence="11" id="KW-0653">Protein transport</keyword>
<evidence type="ECO:0000256" key="12">
    <source>
        <dbReference type="ARBA" id="ARBA00022989"/>
    </source>
</evidence>
<dbReference type="AlphaFoldDB" id="A0A9P7GPY5"/>
<dbReference type="InterPro" id="IPR027417">
    <property type="entry name" value="P-loop_NTPase"/>
</dbReference>
<reference evidence="16" key="2">
    <citation type="submission" date="2021-10" db="EMBL/GenBank/DDBJ databases">
        <title>Phylogenomics reveals ancestral predisposition of the termite-cultivated fungus Termitomyces towards a domesticated lifestyle.</title>
        <authorList>
            <person name="Auxier B."/>
            <person name="Grum-Grzhimaylo A."/>
            <person name="Cardenas M.E."/>
            <person name="Lodge J.D."/>
            <person name="Laessoe T."/>
            <person name="Pedersen O."/>
            <person name="Smith M.E."/>
            <person name="Kuyper T.W."/>
            <person name="Franco-Molano E.A."/>
            <person name="Baroni T.J."/>
            <person name="Aanen D.K."/>
        </authorList>
    </citation>
    <scope>NUCLEOTIDE SEQUENCE</scope>
    <source>
        <strain evidence="16">D49</strain>
    </source>
</reference>
<evidence type="ECO:0000313" key="16">
    <source>
        <dbReference type="EMBL" id="KAG5651340.1"/>
    </source>
</evidence>
<keyword evidence="4" id="KW-0150">Chloroplast</keyword>
<evidence type="ECO:0000256" key="5">
    <source>
        <dbReference type="ARBA" id="ARBA00022640"/>
    </source>
</evidence>
<evidence type="ECO:0000256" key="11">
    <source>
        <dbReference type="ARBA" id="ARBA00022927"/>
    </source>
</evidence>
<name>A0A9P7GPY5_9AGAR</name>
<proteinExistence type="predicted"/>
<keyword evidence="5" id="KW-0934">Plastid</keyword>
<dbReference type="GO" id="GO:0015031">
    <property type="term" value="P:protein transport"/>
    <property type="evidence" value="ECO:0007669"/>
    <property type="project" value="UniProtKB-KW"/>
</dbReference>
<evidence type="ECO:0000256" key="14">
    <source>
        <dbReference type="ARBA" id="ARBA00024013"/>
    </source>
</evidence>
<dbReference type="GO" id="GO:0016020">
    <property type="term" value="C:membrane"/>
    <property type="evidence" value="ECO:0007669"/>
    <property type="project" value="UniProtKB-SubCell"/>
</dbReference>
<organism evidence="16 17">
    <name type="scientific">Sphagnurus paluster</name>
    <dbReference type="NCBI Taxonomy" id="117069"/>
    <lineage>
        <taxon>Eukaryota</taxon>
        <taxon>Fungi</taxon>
        <taxon>Dikarya</taxon>
        <taxon>Basidiomycota</taxon>
        <taxon>Agaricomycotina</taxon>
        <taxon>Agaricomycetes</taxon>
        <taxon>Agaricomycetidae</taxon>
        <taxon>Agaricales</taxon>
        <taxon>Tricholomatineae</taxon>
        <taxon>Lyophyllaceae</taxon>
        <taxon>Sphagnurus</taxon>
    </lineage>
</organism>
<keyword evidence="9" id="KW-1002">Plastid outer membrane</keyword>
<keyword evidence="3" id="KW-0813">Transport</keyword>
<evidence type="ECO:0000259" key="15">
    <source>
        <dbReference type="Pfam" id="PF01926"/>
    </source>
</evidence>
<dbReference type="InterPro" id="IPR006073">
    <property type="entry name" value="GTP-bd"/>
</dbReference>
<keyword evidence="8" id="KW-0378">Hydrolase</keyword>
<dbReference type="GO" id="GO:0016787">
    <property type="term" value="F:hydrolase activity"/>
    <property type="evidence" value="ECO:0007669"/>
    <property type="project" value="UniProtKB-KW"/>
</dbReference>